<accession>A0A0C3CGB7</accession>
<dbReference type="EMBL" id="KN832881">
    <property type="protein sequence ID" value="KIM98028.1"/>
    <property type="molecule type" value="Genomic_DNA"/>
</dbReference>
<sequence length="324" mass="37031">MRWTSRVPNTKLDSKSKNIVFGRKKYLLLNEVSCFTFPFPRSVLPRWQLRDFTRTITNIFGGKMFQKEREEIKLRKKHQREIAKMERAQIISIASSIGSASTISNLQTEPIRQQFFPSFVDGHPILHRIPNLVITPPSTPELHDISTKIDSGGRFRSTNSCSESIAYEHIDFPSPPQRQNSHLSPPEDHILPAIPKISPSLIPPQKFAHTRPQLSIPARPPPTPGFITLPSTPFSLTAPLFRHGPIRIERSQKYFSPEDKSLDWTAFQISIIGIMDHHENVQDDIEWRPSEAKVDALKSWFSEFGFDIGCMVKARPDGWIKAYA</sequence>
<reference evidence="2" key="2">
    <citation type="submission" date="2015-01" db="EMBL/GenBank/DDBJ databases">
        <title>Evolutionary Origins and Diversification of the Mycorrhizal Mutualists.</title>
        <authorList>
            <consortium name="DOE Joint Genome Institute"/>
            <consortium name="Mycorrhizal Genomics Consortium"/>
            <person name="Kohler A."/>
            <person name="Kuo A."/>
            <person name="Nagy L.G."/>
            <person name="Floudas D."/>
            <person name="Copeland A."/>
            <person name="Barry K.W."/>
            <person name="Cichocki N."/>
            <person name="Veneault-Fourrey C."/>
            <person name="LaButti K."/>
            <person name="Lindquist E.A."/>
            <person name="Lipzen A."/>
            <person name="Lundell T."/>
            <person name="Morin E."/>
            <person name="Murat C."/>
            <person name="Riley R."/>
            <person name="Ohm R."/>
            <person name="Sun H."/>
            <person name="Tunlid A."/>
            <person name="Henrissat B."/>
            <person name="Grigoriev I.V."/>
            <person name="Hibbett D.S."/>
            <person name="Martin F."/>
        </authorList>
    </citation>
    <scope>NUCLEOTIDE SEQUENCE [LARGE SCALE GENOMIC DNA]</scope>
    <source>
        <strain evidence="2">Zn</strain>
    </source>
</reference>
<evidence type="ECO:0000313" key="2">
    <source>
        <dbReference type="Proteomes" id="UP000054321"/>
    </source>
</evidence>
<dbReference type="OrthoDB" id="5244857at2759"/>
<dbReference type="HOGENOM" id="CLU_858162_0_0_1"/>
<dbReference type="Proteomes" id="UP000054321">
    <property type="component" value="Unassembled WGS sequence"/>
</dbReference>
<reference evidence="1 2" key="1">
    <citation type="submission" date="2014-04" db="EMBL/GenBank/DDBJ databases">
        <authorList>
            <consortium name="DOE Joint Genome Institute"/>
            <person name="Kuo A."/>
            <person name="Martino E."/>
            <person name="Perotto S."/>
            <person name="Kohler A."/>
            <person name="Nagy L.G."/>
            <person name="Floudas D."/>
            <person name="Copeland A."/>
            <person name="Barry K.W."/>
            <person name="Cichocki N."/>
            <person name="Veneault-Fourrey C."/>
            <person name="LaButti K."/>
            <person name="Lindquist E.A."/>
            <person name="Lipzen A."/>
            <person name="Lundell T."/>
            <person name="Morin E."/>
            <person name="Murat C."/>
            <person name="Sun H."/>
            <person name="Tunlid A."/>
            <person name="Henrissat B."/>
            <person name="Grigoriev I.V."/>
            <person name="Hibbett D.S."/>
            <person name="Martin F."/>
            <person name="Nordberg H.P."/>
            <person name="Cantor M.N."/>
            <person name="Hua S.X."/>
        </authorList>
    </citation>
    <scope>NUCLEOTIDE SEQUENCE [LARGE SCALE GENOMIC DNA]</scope>
    <source>
        <strain evidence="1 2">Zn</strain>
    </source>
</reference>
<proteinExistence type="predicted"/>
<evidence type="ECO:0000313" key="1">
    <source>
        <dbReference type="EMBL" id="KIM98028.1"/>
    </source>
</evidence>
<dbReference type="InParanoid" id="A0A0C3CGB7"/>
<keyword evidence="2" id="KW-1185">Reference proteome</keyword>
<gene>
    <name evidence="1" type="ORF">OIDMADRAFT_31941</name>
</gene>
<organism evidence="1 2">
    <name type="scientific">Oidiodendron maius (strain Zn)</name>
    <dbReference type="NCBI Taxonomy" id="913774"/>
    <lineage>
        <taxon>Eukaryota</taxon>
        <taxon>Fungi</taxon>
        <taxon>Dikarya</taxon>
        <taxon>Ascomycota</taxon>
        <taxon>Pezizomycotina</taxon>
        <taxon>Leotiomycetes</taxon>
        <taxon>Leotiomycetes incertae sedis</taxon>
        <taxon>Myxotrichaceae</taxon>
        <taxon>Oidiodendron</taxon>
    </lineage>
</organism>
<protein>
    <submittedName>
        <fullName evidence="1">Uncharacterized protein</fullName>
    </submittedName>
</protein>
<name>A0A0C3CGB7_OIDMZ</name>
<dbReference type="AlphaFoldDB" id="A0A0C3CGB7"/>